<name>A0ABR1PNK5_DIAER</name>
<sequence>MTSTLLHHDGGSDKQDICNGSHIPEEVLLRLPLPLDPYFHMESDVATTHFAMVRGVPVPRIYAYDSSAINCLGIEWQIVEKIPEHDVNFVHNIIAEEEHVLWAHGRPLDPGRSAAWTRLGRQLEETLAVLRSEGHNSHRSQSSGVCFDKIGSLYWDFEKHDFVLGPVSDRHFIRGRRILYHQRHDGDGGDPRLPLLRGPFNSVSEFLNAILTIWLQESNDEALRVDDDQPKFPTSPVSSEANDTTATTTATPESVTDTDDSSEDDTRPHLWYTKADVEAAHDQISKLRDIIIPWLVDKLTPKQQERTPTYISHPDLHSPNLLVSRRAQTQMDDDGDGARINVLGEEYAISAILDWEHAVALPDYLIHPVKVATNFCSALPTTEYPDCLRATHVDKCLGDAPDGGHAARSPWRATVEIPAKSVPEGLVPWRSGDGPGDGSASAEGAGSGESGSSNVGGVRGPDSEMQQREATIPGLMTPPRRLTNAEVLLHLVFDELDISVGRWSEDWVNPLVERVQADIANEGEK</sequence>
<comment type="caution">
    <text evidence="2">The sequence shown here is derived from an EMBL/GenBank/DDBJ whole genome shotgun (WGS) entry which is preliminary data.</text>
</comment>
<evidence type="ECO:0008006" key="4">
    <source>
        <dbReference type="Google" id="ProtNLM"/>
    </source>
</evidence>
<dbReference type="Proteomes" id="UP001430848">
    <property type="component" value="Unassembled WGS sequence"/>
</dbReference>
<evidence type="ECO:0000313" key="3">
    <source>
        <dbReference type="Proteomes" id="UP001430848"/>
    </source>
</evidence>
<accession>A0ABR1PNK5</accession>
<proteinExistence type="predicted"/>
<feature type="compositionally biased region" description="Low complexity" evidence="1">
    <location>
        <begin position="438"/>
        <end position="456"/>
    </location>
</feature>
<dbReference type="PANTHER" id="PTHR21310">
    <property type="entry name" value="AMINOGLYCOSIDE PHOSPHOTRANSFERASE-RELATED-RELATED"/>
    <property type="match status" value="1"/>
</dbReference>
<protein>
    <recommendedName>
        <fullName evidence="4">Aminoglycoside phosphotransferase domain-containing protein</fullName>
    </recommendedName>
</protein>
<evidence type="ECO:0000256" key="1">
    <source>
        <dbReference type="SAM" id="MobiDB-lite"/>
    </source>
</evidence>
<dbReference type="PANTHER" id="PTHR21310:SF13">
    <property type="entry name" value="AMINOGLYCOSIDE PHOSPHOTRANSFERASE DOMAIN-CONTAINING PROTEIN"/>
    <property type="match status" value="1"/>
</dbReference>
<organism evidence="2 3">
    <name type="scientific">Diaporthe eres</name>
    <name type="common">Phomopsis oblonga</name>
    <dbReference type="NCBI Taxonomy" id="83184"/>
    <lineage>
        <taxon>Eukaryota</taxon>
        <taxon>Fungi</taxon>
        <taxon>Dikarya</taxon>
        <taxon>Ascomycota</taxon>
        <taxon>Pezizomycotina</taxon>
        <taxon>Sordariomycetes</taxon>
        <taxon>Sordariomycetidae</taxon>
        <taxon>Diaporthales</taxon>
        <taxon>Diaporthaceae</taxon>
        <taxon>Diaporthe</taxon>
        <taxon>Diaporthe eres species complex</taxon>
    </lineage>
</organism>
<feature type="region of interest" description="Disordered" evidence="1">
    <location>
        <begin position="422"/>
        <end position="478"/>
    </location>
</feature>
<dbReference type="EMBL" id="JAKNSF020000002">
    <property type="protein sequence ID" value="KAK7741347.1"/>
    <property type="molecule type" value="Genomic_DNA"/>
</dbReference>
<evidence type="ECO:0000313" key="2">
    <source>
        <dbReference type="EMBL" id="KAK7741347.1"/>
    </source>
</evidence>
<gene>
    <name evidence="2" type="ORF">SLS63_000900</name>
</gene>
<reference evidence="2 3" key="1">
    <citation type="submission" date="2024-02" db="EMBL/GenBank/DDBJ databases">
        <title>De novo assembly and annotation of 12 fungi associated with fruit tree decline syndrome in Ontario, Canada.</title>
        <authorList>
            <person name="Sulman M."/>
            <person name="Ellouze W."/>
            <person name="Ilyukhin E."/>
        </authorList>
    </citation>
    <scope>NUCLEOTIDE SEQUENCE [LARGE SCALE GENOMIC DNA]</scope>
    <source>
        <strain evidence="2 3">M169</strain>
    </source>
</reference>
<feature type="compositionally biased region" description="Low complexity" evidence="1">
    <location>
        <begin position="238"/>
        <end position="255"/>
    </location>
</feature>
<keyword evidence="3" id="KW-1185">Reference proteome</keyword>
<feature type="region of interest" description="Disordered" evidence="1">
    <location>
        <begin position="225"/>
        <end position="267"/>
    </location>
</feature>
<dbReference type="InterPro" id="IPR051678">
    <property type="entry name" value="AGP_Transferase"/>
</dbReference>